<dbReference type="Pfam" id="PF01485">
    <property type="entry name" value="IBR"/>
    <property type="match status" value="1"/>
</dbReference>
<feature type="compositionally biased region" description="Pro residues" evidence="16">
    <location>
        <begin position="764"/>
        <end position="778"/>
    </location>
</feature>
<accession>A0A8S4AT21</accession>
<evidence type="ECO:0000259" key="19">
    <source>
        <dbReference type="PROSITE" id="PS51873"/>
    </source>
</evidence>
<feature type="domain" description="RING-type" evidence="18">
    <location>
        <begin position="130"/>
        <end position="177"/>
    </location>
</feature>
<keyword evidence="9 15" id="KW-0863">Zinc-finger</keyword>
<dbReference type="Gene3D" id="3.30.40.10">
    <property type="entry name" value="Zinc/RING finger domain, C3HC4 (zinc finger)"/>
    <property type="match status" value="1"/>
</dbReference>
<dbReference type="FunFam" id="1.20.120.1750:FF:000001">
    <property type="entry name" value="RBR-type E3 ubiquitin transferase"/>
    <property type="match status" value="1"/>
</dbReference>
<dbReference type="EMBL" id="CAJRST010005557">
    <property type="protein sequence ID" value="CAG5885074.1"/>
    <property type="molecule type" value="Genomic_DNA"/>
</dbReference>
<keyword evidence="13 17" id="KW-0472">Membrane</keyword>
<protein>
    <recommendedName>
        <fullName evidence="4">RBR-type E3 ubiquitin transferase</fullName>
        <ecNumber evidence="4">2.3.2.31</ecNumber>
    </recommendedName>
</protein>
<feature type="transmembrane region" description="Helical" evidence="17">
    <location>
        <begin position="412"/>
        <end position="445"/>
    </location>
</feature>
<gene>
    <name evidence="20" type="ORF">MMEN_LOCUS5883</name>
</gene>
<comment type="catalytic activity">
    <reaction evidence="1">
        <text>[E2 ubiquitin-conjugating enzyme]-S-ubiquitinyl-L-cysteine + [acceptor protein]-L-lysine = [E2 ubiquitin-conjugating enzyme]-L-cysteine + [acceptor protein]-N(6)-ubiquitinyl-L-lysine.</text>
        <dbReference type="EC" id="2.3.2.31"/>
    </reaction>
</comment>
<feature type="compositionally biased region" description="Polar residues" evidence="16">
    <location>
        <begin position="723"/>
        <end position="737"/>
    </location>
</feature>
<proteinExistence type="inferred from homology"/>
<feature type="compositionally biased region" description="Low complexity" evidence="16">
    <location>
        <begin position="748"/>
        <end position="763"/>
    </location>
</feature>
<evidence type="ECO:0000313" key="20">
    <source>
        <dbReference type="EMBL" id="CAG5885074.1"/>
    </source>
</evidence>
<sequence>VLVVRQSVCISVGAPPPAVMSNLSQQHHGSTGSERDLHSVASSVSLPSVRKTPKKRRLSLHSLFGRRRRPDRDPKRKSRALQPGASGDGAVSIESAPSEPSSDRVSNQSPPDVALTASAPAGASPELLECPLCLLRHARERFPDIMTCHHRSCADCLRQYLRIEISESRVNISCPECAERFNPHDIQMILGDRALMEKYEEFMLRRWLVAEPDCRWCPAPDCGYAVIAFGCASCPKITCEREGCGTEFCYHCKQLWHPNQTCDTARQQRAQNFRLRSFRSSSLSYSQESGAAGDDIKPCPRCSAYIIKMNDGSCNHMTCAVCGCEFCWLCMKEISDLHYLSPSGCTFWGKKPWSRKKKILWQLGTLVGAPVGIALIAGIAIPAMIIGIPVYVGRKIHNRYEGKDISKHKRNLVIAGGVTLSVIVSPVVAAVTVGIGVPIMLAYVYGVVPISLCRSGGCGVSAGNGKGVRIEFDDENIGSGAAATDTTSVAETRLNNPSLGDGASVGGLTGLSLSVSGSHMERCGVSSAQRDNMSDNASTTALAGTSITGSLSGSCYNRMEVQADVQKERCSLSGESATVSLGTISDNASTKAMAGSILNAYMPLERDNSLEAPADMDSKPDKVRHGSASSSLDESSCSSSSTAGAKGAGGGPCLCPCPSSCCCGQHGGHGRPPSPWSKDPSAPGGRKSKSKLLKRAGSSGGGGGRGETRQGDLDGQMAERRSTNSSEFDPPSLSGSLPSVADSHCSHLSSELSGSDPESSRPRCSPPTDIPPPPPAVAPMPEVEHDRLEQFNPPRGALTSRLLSSASSPPASPSEGGRGTFLYISEESVDDVADEKQERNLRETSRNPAAQPVCQARKHCIQTDI</sequence>
<evidence type="ECO:0000256" key="16">
    <source>
        <dbReference type="SAM" id="MobiDB-lite"/>
    </source>
</evidence>
<evidence type="ECO:0000256" key="15">
    <source>
        <dbReference type="PROSITE-ProRule" id="PRU00175"/>
    </source>
</evidence>
<dbReference type="Pfam" id="PF22191">
    <property type="entry name" value="IBR_1"/>
    <property type="match status" value="1"/>
</dbReference>
<dbReference type="PROSITE" id="PS50089">
    <property type="entry name" value="ZF_RING_2"/>
    <property type="match status" value="1"/>
</dbReference>
<dbReference type="PROSITE" id="PS51873">
    <property type="entry name" value="TRIAD"/>
    <property type="match status" value="1"/>
</dbReference>
<evidence type="ECO:0000256" key="12">
    <source>
        <dbReference type="ARBA" id="ARBA00022989"/>
    </source>
</evidence>
<evidence type="ECO:0000313" key="21">
    <source>
        <dbReference type="Proteomes" id="UP000677803"/>
    </source>
</evidence>
<feature type="region of interest" description="Disordered" evidence="16">
    <location>
        <begin position="668"/>
        <end position="865"/>
    </location>
</feature>
<feature type="compositionally biased region" description="Basic residues" evidence="16">
    <location>
        <begin position="51"/>
        <end position="79"/>
    </location>
</feature>
<evidence type="ECO:0000256" key="14">
    <source>
        <dbReference type="ARBA" id="ARBA00061087"/>
    </source>
</evidence>
<dbReference type="CDD" id="cd20355">
    <property type="entry name" value="Rcat_RBR_RNF19"/>
    <property type="match status" value="1"/>
</dbReference>
<keyword evidence="12 17" id="KW-1133">Transmembrane helix</keyword>
<dbReference type="InterPro" id="IPR001841">
    <property type="entry name" value="Znf_RING"/>
</dbReference>
<evidence type="ECO:0000256" key="1">
    <source>
        <dbReference type="ARBA" id="ARBA00001798"/>
    </source>
</evidence>
<keyword evidence="10" id="KW-0833">Ubl conjugation pathway</keyword>
<dbReference type="FunFam" id="2.20.25.20:FF:000004">
    <property type="entry name" value="RBR-type E3 ubiquitin transferase"/>
    <property type="match status" value="1"/>
</dbReference>
<evidence type="ECO:0000259" key="18">
    <source>
        <dbReference type="PROSITE" id="PS50089"/>
    </source>
</evidence>
<evidence type="ECO:0000256" key="8">
    <source>
        <dbReference type="ARBA" id="ARBA00022737"/>
    </source>
</evidence>
<evidence type="ECO:0000256" key="7">
    <source>
        <dbReference type="ARBA" id="ARBA00022723"/>
    </source>
</evidence>
<dbReference type="InterPro" id="IPR002867">
    <property type="entry name" value="IBR_dom"/>
</dbReference>
<feature type="compositionally biased region" description="Polar residues" evidence="16">
    <location>
        <begin position="21"/>
        <end position="32"/>
    </location>
</feature>
<feature type="region of interest" description="Disordered" evidence="16">
    <location>
        <begin position="610"/>
        <end position="643"/>
    </location>
</feature>
<keyword evidence="6 17" id="KW-0812">Transmembrane</keyword>
<evidence type="ECO:0000256" key="10">
    <source>
        <dbReference type="ARBA" id="ARBA00022786"/>
    </source>
</evidence>
<feature type="compositionally biased region" description="Basic and acidic residues" evidence="16">
    <location>
        <begin position="706"/>
        <end position="722"/>
    </location>
</feature>
<keyword evidence="8" id="KW-0677">Repeat</keyword>
<dbReference type="AlphaFoldDB" id="A0A8S4AT21"/>
<comment type="similarity">
    <text evidence="14">Belongs to the RBR family. RNF19 subfamily.</text>
</comment>
<evidence type="ECO:0000256" key="2">
    <source>
        <dbReference type="ARBA" id="ARBA00004141"/>
    </source>
</evidence>
<dbReference type="CDD" id="cd16775">
    <property type="entry name" value="RING-HC_RBR_RNF19A"/>
    <property type="match status" value="1"/>
</dbReference>
<dbReference type="FunFam" id="3.30.40.10:FF:000052">
    <property type="entry name" value="RBR-type E3 ubiquitin transferase"/>
    <property type="match status" value="1"/>
</dbReference>
<evidence type="ECO:0000256" key="4">
    <source>
        <dbReference type="ARBA" id="ARBA00012251"/>
    </source>
</evidence>
<feature type="compositionally biased region" description="Basic and acidic residues" evidence="16">
    <location>
        <begin position="834"/>
        <end position="845"/>
    </location>
</feature>
<dbReference type="GO" id="GO:0008270">
    <property type="term" value="F:zinc ion binding"/>
    <property type="evidence" value="ECO:0007669"/>
    <property type="project" value="UniProtKB-KW"/>
</dbReference>
<dbReference type="Gene3D" id="1.20.120.1750">
    <property type="match status" value="1"/>
</dbReference>
<evidence type="ECO:0000256" key="17">
    <source>
        <dbReference type="SAM" id="Phobius"/>
    </source>
</evidence>
<evidence type="ECO:0000256" key="13">
    <source>
        <dbReference type="ARBA" id="ARBA00023136"/>
    </source>
</evidence>
<dbReference type="Proteomes" id="UP000677803">
    <property type="component" value="Unassembled WGS sequence"/>
</dbReference>
<feature type="compositionally biased region" description="Basic residues" evidence="16">
    <location>
        <begin position="856"/>
        <end position="865"/>
    </location>
</feature>
<feature type="compositionally biased region" description="Low complexity" evidence="16">
    <location>
        <begin position="626"/>
        <end position="643"/>
    </location>
</feature>
<keyword evidence="5" id="KW-0808">Transferase</keyword>
<keyword evidence="7" id="KW-0479">Metal-binding</keyword>
<dbReference type="SUPFAM" id="SSF57850">
    <property type="entry name" value="RING/U-box"/>
    <property type="match status" value="3"/>
</dbReference>
<evidence type="ECO:0000256" key="5">
    <source>
        <dbReference type="ARBA" id="ARBA00022679"/>
    </source>
</evidence>
<dbReference type="InterPro" id="IPR013083">
    <property type="entry name" value="Znf_RING/FYVE/PHD"/>
</dbReference>
<dbReference type="EC" id="2.3.2.31" evidence="4"/>
<dbReference type="GO" id="GO:0061630">
    <property type="term" value="F:ubiquitin protein ligase activity"/>
    <property type="evidence" value="ECO:0007669"/>
    <property type="project" value="UniProtKB-EC"/>
</dbReference>
<feature type="non-terminal residue" evidence="20">
    <location>
        <position position="865"/>
    </location>
</feature>
<evidence type="ECO:0000256" key="6">
    <source>
        <dbReference type="ARBA" id="ARBA00022692"/>
    </source>
</evidence>
<reference evidence="20" key="1">
    <citation type="submission" date="2021-05" db="EMBL/GenBank/DDBJ databases">
        <authorList>
            <person name="Tigano A."/>
        </authorList>
    </citation>
    <scope>NUCLEOTIDE SEQUENCE</scope>
</reference>
<feature type="compositionally biased region" description="Low complexity" evidence="16">
    <location>
        <begin position="795"/>
        <end position="815"/>
    </location>
</feature>
<dbReference type="GO" id="GO:0016567">
    <property type="term" value="P:protein ubiquitination"/>
    <property type="evidence" value="ECO:0007669"/>
    <property type="project" value="InterPro"/>
</dbReference>
<feature type="compositionally biased region" description="Polar residues" evidence="16">
    <location>
        <begin position="98"/>
        <end position="110"/>
    </location>
</feature>
<dbReference type="PANTHER" id="PTHR11685">
    <property type="entry name" value="RBR FAMILY RING FINGER AND IBR DOMAIN-CONTAINING"/>
    <property type="match status" value="1"/>
</dbReference>
<dbReference type="SMART" id="SM00647">
    <property type="entry name" value="IBR"/>
    <property type="match status" value="2"/>
</dbReference>
<dbReference type="SMART" id="SM00184">
    <property type="entry name" value="RING"/>
    <property type="match status" value="1"/>
</dbReference>
<dbReference type="InterPro" id="IPR044066">
    <property type="entry name" value="TRIAD_supradom"/>
</dbReference>
<dbReference type="OrthoDB" id="1431934at2759"/>
<organism evidence="20 21">
    <name type="scientific">Menidia menidia</name>
    <name type="common">Atlantic silverside</name>
    <dbReference type="NCBI Taxonomy" id="238744"/>
    <lineage>
        <taxon>Eukaryota</taxon>
        <taxon>Metazoa</taxon>
        <taxon>Chordata</taxon>
        <taxon>Craniata</taxon>
        <taxon>Vertebrata</taxon>
        <taxon>Euteleostomi</taxon>
        <taxon>Actinopterygii</taxon>
        <taxon>Neopterygii</taxon>
        <taxon>Teleostei</taxon>
        <taxon>Neoteleostei</taxon>
        <taxon>Acanthomorphata</taxon>
        <taxon>Ovalentaria</taxon>
        <taxon>Atherinomorphae</taxon>
        <taxon>Atheriniformes</taxon>
        <taxon>Atherinopsidae</taxon>
        <taxon>Menidiinae</taxon>
        <taxon>Menidia</taxon>
    </lineage>
</organism>
<name>A0A8S4AT21_9TELE</name>
<dbReference type="GO" id="GO:0016020">
    <property type="term" value="C:membrane"/>
    <property type="evidence" value="ECO:0007669"/>
    <property type="project" value="UniProtKB-SubCell"/>
</dbReference>
<keyword evidence="21" id="KW-1185">Reference proteome</keyword>
<comment type="pathway">
    <text evidence="3">Protein modification; protein ubiquitination.</text>
</comment>
<feature type="transmembrane region" description="Helical" evidence="17">
    <location>
        <begin position="359"/>
        <end position="392"/>
    </location>
</feature>
<keyword evidence="11" id="KW-0862">Zinc</keyword>
<evidence type="ECO:0000256" key="3">
    <source>
        <dbReference type="ARBA" id="ARBA00004906"/>
    </source>
</evidence>
<evidence type="ECO:0000256" key="11">
    <source>
        <dbReference type="ARBA" id="ARBA00022833"/>
    </source>
</evidence>
<feature type="region of interest" description="Disordered" evidence="16">
    <location>
        <begin position="13"/>
        <end position="120"/>
    </location>
</feature>
<evidence type="ECO:0000256" key="9">
    <source>
        <dbReference type="ARBA" id="ARBA00022771"/>
    </source>
</evidence>
<dbReference type="Gene3D" id="2.20.25.20">
    <property type="match status" value="1"/>
</dbReference>
<dbReference type="InterPro" id="IPR031127">
    <property type="entry name" value="E3_UB_ligase_RBR"/>
</dbReference>
<feature type="domain" description="RING-type" evidence="19">
    <location>
        <begin position="126"/>
        <end position="349"/>
    </location>
</feature>
<comment type="subcellular location">
    <subcellularLocation>
        <location evidence="2">Membrane</location>
        <topology evidence="2">Multi-pass membrane protein</topology>
    </subcellularLocation>
</comment>
<comment type="caution">
    <text evidence="20">The sequence shown here is derived from an EMBL/GenBank/DDBJ whole genome shotgun (WGS) entry which is preliminary data.</text>
</comment>